<dbReference type="EMBL" id="JAUEPU010000003">
    <property type="protein sequence ID" value="KAK0503608.1"/>
    <property type="molecule type" value="Genomic_DNA"/>
</dbReference>
<keyword evidence="1" id="KW-0732">Signal</keyword>
<evidence type="ECO:0000313" key="2">
    <source>
        <dbReference type="EMBL" id="KAK0503608.1"/>
    </source>
</evidence>
<evidence type="ECO:0000256" key="1">
    <source>
        <dbReference type="SAM" id="SignalP"/>
    </source>
</evidence>
<comment type="caution">
    <text evidence="2">The sequence shown here is derived from an EMBL/GenBank/DDBJ whole genome shotgun (WGS) entry which is preliminary data.</text>
</comment>
<keyword evidence="3" id="KW-1185">Reference proteome</keyword>
<dbReference type="Proteomes" id="UP001175228">
    <property type="component" value="Unassembled WGS sequence"/>
</dbReference>
<dbReference type="SUPFAM" id="SSF49777">
    <property type="entry name" value="PEBP-like"/>
    <property type="match status" value="1"/>
</dbReference>
<reference evidence="2" key="1">
    <citation type="submission" date="2023-06" db="EMBL/GenBank/DDBJ databases">
        <authorList>
            <consortium name="Lawrence Berkeley National Laboratory"/>
            <person name="Ahrendt S."/>
            <person name="Sahu N."/>
            <person name="Indic B."/>
            <person name="Wong-Bajracharya J."/>
            <person name="Merenyi Z."/>
            <person name="Ke H.-M."/>
            <person name="Monk M."/>
            <person name="Kocsube S."/>
            <person name="Drula E."/>
            <person name="Lipzen A."/>
            <person name="Balint B."/>
            <person name="Henrissat B."/>
            <person name="Andreopoulos B."/>
            <person name="Martin F.M."/>
            <person name="Harder C.B."/>
            <person name="Rigling D."/>
            <person name="Ford K.L."/>
            <person name="Foster G.D."/>
            <person name="Pangilinan J."/>
            <person name="Papanicolaou A."/>
            <person name="Barry K."/>
            <person name="LaButti K."/>
            <person name="Viragh M."/>
            <person name="Koriabine M."/>
            <person name="Yan M."/>
            <person name="Riley R."/>
            <person name="Champramary S."/>
            <person name="Plett K.L."/>
            <person name="Tsai I.J."/>
            <person name="Slot J."/>
            <person name="Sipos G."/>
            <person name="Plett J."/>
            <person name="Nagy L.G."/>
            <person name="Grigoriev I.V."/>
        </authorList>
    </citation>
    <scope>NUCLEOTIDE SEQUENCE</scope>
    <source>
        <strain evidence="2">HWK02</strain>
    </source>
</reference>
<protein>
    <submittedName>
        <fullName evidence="2">PEBP-like protein</fullName>
    </submittedName>
</protein>
<dbReference type="AlphaFoldDB" id="A0AA39UUB1"/>
<dbReference type="PANTHER" id="PTHR11362:SF82">
    <property type="entry name" value="PHOSPHATIDYLETHANOLAMINE-BINDING PROTEIN 4"/>
    <property type="match status" value="1"/>
</dbReference>
<feature type="chain" id="PRO_5041445587" evidence="1">
    <location>
        <begin position="21"/>
        <end position="235"/>
    </location>
</feature>
<feature type="signal peptide" evidence="1">
    <location>
        <begin position="1"/>
        <end position="20"/>
    </location>
</feature>
<dbReference type="CDD" id="cd00866">
    <property type="entry name" value="PEBP_euk"/>
    <property type="match status" value="1"/>
</dbReference>
<dbReference type="InterPro" id="IPR035810">
    <property type="entry name" value="PEBP_euk"/>
</dbReference>
<dbReference type="Pfam" id="PF01161">
    <property type="entry name" value="PBP"/>
    <property type="match status" value="1"/>
</dbReference>
<name>A0AA39UUB1_9AGAR</name>
<dbReference type="PANTHER" id="PTHR11362">
    <property type="entry name" value="PHOSPHATIDYLETHANOLAMINE-BINDING PROTEIN"/>
    <property type="match status" value="1"/>
</dbReference>
<gene>
    <name evidence="2" type="ORF">EDD18DRAFT_1062012</name>
</gene>
<dbReference type="InterPro" id="IPR036610">
    <property type="entry name" value="PEBP-like_sf"/>
</dbReference>
<dbReference type="InterPro" id="IPR008914">
    <property type="entry name" value="PEBP"/>
</dbReference>
<sequence length="235" mass="25216">MLQVFIFALFLGLLPLAVLSQDTSLREVKQAFDSANVSIHAQFSSKYASLNVFVFSLQIPEDIDLPFDPRFLLEVSLPQTSGSAIILKAGVHLHRNATVGPPSFTLVGLDTRDGPFVVAAVDPDAPTPQDPTNAQVRHFLGGNFEPSRLSRGRATSILTNTTAAVSDWRQPTPPAGSDAHRYVFLVFNQPRGFNSQTLVDATTPITLFNISEFGAAVGLGNPIAGTFMLVAPDPA</sequence>
<evidence type="ECO:0000313" key="3">
    <source>
        <dbReference type="Proteomes" id="UP001175228"/>
    </source>
</evidence>
<proteinExistence type="predicted"/>
<dbReference type="Gene3D" id="3.90.280.10">
    <property type="entry name" value="PEBP-like"/>
    <property type="match status" value="1"/>
</dbReference>
<accession>A0AA39UUB1</accession>
<organism evidence="2 3">
    <name type="scientific">Armillaria luteobubalina</name>
    <dbReference type="NCBI Taxonomy" id="153913"/>
    <lineage>
        <taxon>Eukaryota</taxon>
        <taxon>Fungi</taxon>
        <taxon>Dikarya</taxon>
        <taxon>Basidiomycota</taxon>
        <taxon>Agaricomycotina</taxon>
        <taxon>Agaricomycetes</taxon>
        <taxon>Agaricomycetidae</taxon>
        <taxon>Agaricales</taxon>
        <taxon>Marasmiineae</taxon>
        <taxon>Physalacriaceae</taxon>
        <taxon>Armillaria</taxon>
    </lineage>
</organism>